<comment type="caution">
    <text evidence="1">The sequence shown here is derived from an EMBL/GenBank/DDBJ whole genome shotgun (WGS) entry which is preliminary data.</text>
</comment>
<proteinExistence type="predicted"/>
<sequence>MKKLNHTKKVKMLVRKIELFYFWDCGQFDELNPFYIFGKENIPEILFLIANTDPFKFEILKKLYCSIEQCIEWRFC</sequence>
<accession>A0A845QW69</accession>
<gene>
    <name evidence="1" type="ORF">D3Z33_00900</name>
</gene>
<name>A0A845QW69_9CLOT</name>
<protein>
    <submittedName>
        <fullName evidence="1">Uncharacterized protein</fullName>
    </submittedName>
</protein>
<organism evidence="1 2">
    <name type="scientific">Senegalia massiliensis</name>
    <dbReference type="NCBI Taxonomy" id="1720316"/>
    <lineage>
        <taxon>Bacteria</taxon>
        <taxon>Bacillati</taxon>
        <taxon>Bacillota</taxon>
        <taxon>Clostridia</taxon>
        <taxon>Eubacteriales</taxon>
        <taxon>Clostridiaceae</taxon>
        <taxon>Senegalia</taxon>
    </lineage>
</organism>
<evidence type="ECO:0000313" key="1">
    <source>
        <dbReference type="EMBL" id="NBI05412.1"/>
    </source>
</evidence>
<reference evidence="1 2" key="1">
    <citation type="submission" date="2018-08" db="EMBL/GenBank/DDBJ databases">
        <title>Murine metabolic-syndrome-specific gut microbial biobank.</title>
        <authorList>
            <person name="Liu C."/>
        </authorList>
    </citation>
    <scope>NUCLEOTIDE SEQUENCE [LARGE SCALE GENOMIC DNA]</scope>
    <source>
        <strain evidence="1 2">583</strain>
    </source>
</reference>
<evidence type="ECO:0000313" key="2">
    <source>
        <dbReference type="Proteomes" id="UP000467132"/>
    </source>
</evidence>
<keyword evidence="2" id="KW-1185">Reference proteome</keyword>
<dbReference type="AlphaFoldDB" id="A0A845QW69"/>
<dbReference type="Proteomes" id="UP000467132">
    <property type="component" value="Unassembled WGS sequence"/>
</dbReference>
<dbReference type="EMBL" id="QXXA01000001">
    <property type="protein sequence ID" value="NBI05412.1"/>
    <property type="molecule type" value="Genomic_DNA"/>
</dbReference>